<evidence type="ECO:0000259" key="6">
    <source>
        <dbReference type="Pfam" id="PF13304"/>
    </source>
</evidence>
<dbReference type="Proteomes" id="UP000199013">
    <property type="component" value="Unassembled WGS sequence"/>
</dbReference>
<dbReference type="InterPro" id="IPR038729">
    <property type="entry name" value="Rad50/SbcC_AAA"/>
</dbReference>
<evidence type="ECO:0000256" key="1">
    <source>
        <dbReference type="ARBA" id="ARBA00006930"/>
    </source>
</evidence>
<reference evidence="9" key="1">
    <citation type="submission" date="2016-02" db="EMBL/GenBank/DDBJ databases">
        <authorList>
            <person name="Wibberg D."/>
        </authorList>
    </citation>
    <scope>NUCLEOTIDE SEQUENCE [LARGE SCALE GENOMIC DNA]</scope>
</reference>
<dbReference type="InterPro" id="IPR027417">
    <property type="entry name" value="P-loop_NTPase"/>
</dbReference>
<evidence type="ECO:0000313" key="9">
    <source>
        <dbReference type="Proteomes" id="UP000199013"/>
    </source>
</evidence>
<dbReference type="Pfam" id="PF13304">
    <property type="entry name" value="AAA_21"/>
    <property type="match status" value="1"/>
</dbReference>
<evidence type="ECO:0000259" key="7">
    <source>
        <dbReference type="Pfam" id="PF13476"/>
    </source>
</evidence>
<organism evidence="8 9">
    <name type="scientific">Candidatus Protofrankia californiensis</name>
    <dbReference type="NCBI Taxonomy" id="1839754"/>
    <lineage>
        <taxon>Bacteria</taxon>
        <taxon>Bacillati</taxon>
        <taxon>Actinomycetota</taxon>
        <taxon>Actinomycetes</taxon>
        <taxon>Frankiales</taxon>
        <taxon>Frankiaceae</taxon>
        <taxon>Protofrankia</taxon>
    </lineage>
</organism>
<evidence type="ECO:0000256" key="5">
    <source>
        <dbReference type="SAM" id="MobiDB-lite"/>
    </source>
</evidence>
<dbReference type="SUPFAM" id="SSF52540">
    <property type="entry name" value="P-loop containing nucleoside triphosphate hydrolases"/>
    <property type="match status" value="1"/>
</dbReference>
<gene>
    <name evidence="8" type="ORF">FDG2_1828</name>
</gene>
<comment type="similarity">
    <text evidence="1">Belongs to the SMC family. SbcC subfamily.</text>
</comment>
<dbReference type="Gene3D" id="3.40.50.300">
    <property type="entry name" value="P-loop containing nucleotide triphosphate hydrolases"/>
    <property type="match status" value="2"/>
</dbReference>
<keyword evidence="4" id="KW-0175">Coiled coil</keyword>
<feature type="region of interest" description="Disordered" evidence="5">
    <location>
        <begin position="1"/>
        <end position="31"/>
    </location>
</feature>
<feature type="coiled-coil region" evidence="4">
    <location>
        <begin position="389"/>
        <end position="426"/>
    </location>
</feature>
<dbReference type="PANTHER" id="PTHR32114">
    <property type="entry name" value="ABC TRANSPORTER ABCH.3"/>
    <property type="match status" value="1"/>
</dbReference>
<evidence type="ECO:0000256" key="2">
    <source>
        <dbReference type="ARBA" id="ARBA00011322"/>
    </source>
</evidence>
<comment type="subunit">
    <text evidence="2">Heterodimer of SbcC and SbcD.</text>
</comment>
<dbReference type="Pfam" id="PF13476">
    <property type="entry name" value="AAA_23"/>
    <property type="match status" value="1"/>
</dbReference>
<dbReference type="PANTHER" id="PTHR32114:SF2">
    <property type="entry name" value="ABC TRANSPORTER ABCH.3"/>
    <property type="match status" value="1"/>
</dbReference>
<dbReference type="GO" id="GO:0016887">
    <property type="term" value="F:ATP hydrolysis activity"/>
    <property type="evidence" value="ECO:0007669"/>
    <property type="project" value="InterPro"/>
</dbReference>
<protein>
    <recommendedName>
        <fullName evidence="3">Nuclease SbcCD subunit C</fullName>
    </recommendedName>
</protein>
<feature type="domain" description="Rad50/SbcC-type AAA" evidence="7">
    <location>
        <begin position="78"/>
        <end position="173"/>
    </location>
</feature>
<evidence type="ECO:0000256" key="3">
    <source>
        <dbReference type="ARBA" id="ARBA00013368"/>
    </source>
</evidence>
<evidence type="ECO:0000256" key="4">
    <source>
        <dbReference type="SAM" id="Coils"/>
    </source>
</evidence>
<dbReference type="AlphaFoldDB" id="A0A1C3NWE3"/>
<keyword evidence="9" id="KW-1185">Reference proteome</keyword>
<sequence length="825" mass="89999">MTVTEQPEQNAHRPSPSQPQTAGTAPAGQPVPVAELVAARLAEAGLDEPVKALLREALGSVEEQGASPTGRIYLESVAVSGFRGIGPRAFLNLTPYPGVNLVVGRNGSGKSSLAEGIETAFTGTNARWRRQDAARRGNWRNLHDGARPQIEVKLAIKGDPGRATLTRTWKGDDFDDSEAELRRPGHGRIPADQADWRQALTDYRPFLSYVDLDHMISGRPAQMYDAIAVILGLGHLSAASGRLQEEEKRLSETVKAVATETGELKKALYTLEDDPRALEALVAIDTKETPDLAAVEALVAGLPTADDGRLAELRLTAGLHGPDMMRVGTVVDRLRAALDRVEEVRATDAEDAFQRADLLARALEHRDRHTGTDSCPVCGTSQVLDGPWAARAAAQIAALRQEGKAAEDARGELRSAKQAVQELIQIPERVPPALAGPWNAWRECRTLADPAELAERILGAAITLTDACAAARQNAVAELETRNERWRPLAVRLANWAGQASAAERDKPRLHDVKKARDWLKKLATKLREQRMAGFADQSQRIWERLRQESNIDLTRVSLHGSEKATVRRLVMDVSVDGAEASALSVMSQGEQHSLALSLFLPRAATADSPFGFVVIDDPVQSMDPAKVNGLAQVLHELGRQRQVVVFTHDTRLQRAFTSQELPVTMLLVERAEASRVKVRLVKDPVAQALEDAWALVRTRNLPAVARSHVLPSLCRIALENAFIEAAWIRHHRSGGGSEQILQAAVAKSDRLKEVAALALFGDVERADEVDQELRTLYGPYDVGLVRQCQEGSHSEGTQIADAHRFVRDIEAIVAKVRKPQVTAP</sequence>
<feature type="domain" description="ATPase AAA-type core" evidence="6">
    <location>
        <begin position="549"/>
        <end position="652"/>
    </location>
</feature>
<name>A0A1C3NWE3_9ACTN</name>
<dbReference type="GO" id="GO:0006302">
    <property type="term" value="P:double-strand break repair"/>
    <property type="evidence" value="ECO:0007669"/>
    <property type="project" value="InterPro"/>
</dbReference>
<dbReference type="InterPro" id="IPR003959">
    <property type="entry name" value="ATPase_AAA_core"/>
</dbReference>
<evidence type="ECO:0000313" key="8">
    <source>
        <dbReference type="EMBL" id="SBW20864.1"/>
    </source>
</evidence>
<dbReference type="EMBL" id="FLUV01000768">
    <property type="protein sequence ID" value="SBW20864.1"/>
    <property type="molecule type" value="Genomic_DNA"/>
</dbReference>
<proteinExistence type="inferred from homology"/>
<accession>A0A1C3NWE3</accession>